<name>A0A1C1CYX4_9EURO</name>
<protein>
    <submittedName>
        <fullName evidence="1">Uncharacterized protein</fullName>
    </submittedName>
</protein>
<evidence type="ECO:0000313" key="1">
    <source>
        <dbReference type="EMBL" id="OCT53600.1"/>
    </source>
</evidence>
<gene>
    <name evidence="1" type="ORF">CLCR_11018</name>
</gene>
<reference evidence="2" key="1">
    <citation type="submission" date="2015-07" db="EMBL/GenBank/DDBJ databases">
        <authorList>
            <person name="Teixeira M.M."/>
            <person name="Souza R.C."/>
            <person name="Almeida L.G."/>
            <person name="Vicente V.A."/>
            <person name="de Hoog S."/>
            <person name="Bocca A.L."/>
            <person name="de Almeida S.R."/>
            <person name="Vasconcelos A.T."/>
            <person name="Felipe M.S."/>
        </authorList>
    </citation>
    <scope>NUCLEOTIDE SEQUENCE [LARGE SCALE GENOMIC DNA]</scope>
    <source>
        <strain evidence="2">KSF</strain>
    </source>
</reference>
<comment type="caution">
    <text evidence="1">The sequence shown here is derived from an EMBL/GenBank/DDBJ whole genome shotgun (WGS) entry which is preliminary data.</text>
</comment>
<proteinExistence type="predicted"/>
<dbReference type="AlphaFoldDB" id="A0A1C1CYX4"/>
<dbReference type="Proteomes" id="UP000094526">
    <property type="component" value="Unassembled WGS sequence"/>
</dbReference>
<organism evidence="1 2">
    <name type="scientific">Cladophialophora carrionii</name>
    <dbReference type="NCBI Taxonomy" id="86049"/>
    <lineage>
        <taxon>Eukaryota</taxon>
        <taxon>Fungi</taxon>
        <taxon>Dikarya</taxon>
        <taxon>Ascomycota</taxon>
        <taxon>Pezizomycotina</taxon>
        <taxon>Eurotiomycetes</taxon>
        <taxon>Chaetothyriomycetidae</taxon>
        <taxon>Chaetothyriales</taxon>
        <taxon>Herpotrichiellaceae</taxon>
        <taxon>Cladophialophora</taxon>
    </lineage>
</organism>
<evidence type="ECO:0000313" key="2">
    <source>
        <dbReference type="Proteomes" id="UP000094526"/>
    </source>
</evidence>
<dbReference type="EMBL" id="LGRB01000008">
    <property type="protein sequence ID" value="OCT53600.1"/>
    <property type="molecule type" value="Genomic_DNA"/>
</dbReference>
<dbReference type="VEuPathDB" id="FungiDB:CLCR_11018"/>
<sequence length="125" mass="14239">MEACTSCVHHWTLAALSQVDDEKKYWYALDYVGEHRLTKKGLNSLGHVRLADLTPHTLWLGHINPCHGDVTRGSRRRPTDRVKRPSLLNSLIQQVQLVAAQQINILTLAGVRERRCELITSRHPT</sequence>
<accession>A0A1C1CYX4</accession>
<keyword evidence="2" id="KW-1185">Reference proteome</keyword>